<feature type="non-terminal residue" evidence="4">
    <location>
        <position position="82"/>
    </location>
</feature>
<organism evidence="4 5">
    <name type="scientific">Eleutherodactylus coqui</name>
    <name type="common">Puerto Rican coqui</name>
    <dbReference type="NCBI Taxonomy" id="57060"/>
    <lineage>
        <taxon>Eukaryota</taxon>
        <taxon>Metazoa</taxon>
        <taxon>Chordata</taxon>
        <taxon>Craniata</taxon>
        <taxon>Vertebrata</taxon>
        <taxon>Euteleostomi</taxon>
        <taxon>Amphibia</taxon>
        <taxon>Batrachia</taxon>
        <taxon>Anura</taxon>
        <taxon>Neobatrachia</taxon>
        <taxon>Hyloidea</taxon>
        <taxon>Eleutherodactylidae</taxon>
        <taxon>Eleutherodactylinae</taxon>
        <taxon>Eleutherodactylus</taxon>
        <taxon>Eleutherodactylus</taxon>
    </lineage>
</organism>
<keyword evidence="3" id="KW-0325">Glycoprotein</keyword>
<evidence type="ECO:0000313" key="5">
    <source>
        <dbReference type="Proteomes" id="UP000770717"/>
    </source>
</evidence>
<sequence>DVYVFGLGDETDNNEINELASKKNPEKHVFKMQSISDMLTAFDEMLDVAEILQMCGLSREFPPDQEEDVQEKFPWIAKITIT</sequence>
<keyword evidence="5" id="KW-1185">Reference proteome</keyword>
<dbReference type="PANTHER" id="PTHR46393:SF1">
    <property type="entry name" value="COMPLEMENT FACTOR B"/>
    <property type="match status" value="1"/>
</dbReference>
<keyword evidence="2" id="KW-0677">Repeat</keyword>
<dbReference type="GO" id="GO:0070062">
    <property type="term" value="C:extracellular exosome"/>
    <property type="evidence" value="ECO:0007669"/>
    <property type="project" value="TreeGrafter"/>
</dbReference>
<dbReference type="InterPro" id="IPR036465">
    <property type="entry name" value="vWFA_dom_sf"/>
</dbReference>
<name>A0A8J6BDC3_ELECQ</name>
<evidence type="ECO:0000256" key="3">
    <source>
        <dbReference type="ARBA" id="ARBA00023180"/>
    </source>
</evidence>
<evidence type="ECO:0000256" key="2">
    <source>
        <dbReference type="ARBA" id="ARBA00022737"/>
    </source>
</evidence>
<evidence type="ECO:0000313" key="4">
    <source>
        <dbReference type="EMBL" id="KAG9460935.1"/>
    </source>
</evidence>
<dbReference type="PANTHER" id="PTHR46393">
    <property type="entry name" value="SUSHI DOMAIN-CONTAINING PROTEIN"/>
    <property type="match status" value="1"/>
</dbReference>
<comment type="caution">
    <text evidence="4">The sequence shown here is derived from an EMBL/GenBank/DDBJ whole genome shotgun (WGS) entry which is preliminary data.</text>
</comment>
<dbReference type="SUPFAM" id="SSF53300">
    <property type="entry name" value="vWA-like"/>
    <property type="match status" value="1"/>
</dbReference>
<proteinExistence type="predicted"/>
<dbReference type="EMBL" id="WNTK01032861">
    <property type="protein sequence ID" value="KAG9460935.1"/>
    <property type="molecule type" value="Genomic_DNA"/>
</dbReference>
<dbReference type="GO" id="GO:0009617">
    <property type="term" value="P:response to bacterium"/>
    <property type="evidence" value="ECO:0007669"/>
    <property type="project" value="TreeGrafter"/>
</dbReference>
<dbReference type="Gene3D" id="3.40.50.410">
    <property type="entry name" value="von Willebrand factor, type A domain"/>
    <property type="match status" value="1"/>
</dbReference>
<protein>
    <submittedName>
        <fullName evidence="4">Uncharacterized protein</fullName>
    </submittedName>
</protein>
<accession>A0A8J6BDC3</accession>
<evidence type="ECO:0000256" key="1">
    <source>
        <dbReference type="ARBA" id="ARBA00022659"/>
    </source>
</evidence>
<dbReference type="Proteomes" id="UP000770717">
    <property type="component" value="Unassembled WGS sequence"/>
</dbReference>
<dbReference type="OrthoDB" id="9908268at2759"/>
<feature type="non-terminal residue" evidence="4">
    <location>
        <position position="1"/>
    </location>
</feature>
<dbReference type="AlphaFoldDB" id="A0A8J6BDC3"/>
<gene>
    <name evidence="4" type="ORF">GDO78_018669</name>
</gene>
<dbReference type="GO" id="GO:0006956">
    <property type="term" value="P:complement activation"/>
    <property type="evidence" value="ECO:0007669"/>
    <property type="project" value="TreeGrafter"/>
</dbReference>
<keyword evidence="1" id="KW-0768">Sushi</keyword>
<reference evidence="4" key="1">
    <citation type="thesis" date="2020" institute="ProQuest LLC" country="789 East Eisenhower Parkway, Ann Arbor, MI, USA">
        <title>Comparative Genomics and Chromosome Evolution.</title>
        <authorList>
            <person name="Mudd A.B."/>
        </authorList>
    </citation>
    <scope>NUCLEOTIDE SEQUENCE</scope>
    <source>
        <strain evidence="4">HN-11 Male</strain>
        <tissue evidence="4">Kidney and liver</tissue>
    </source>
</reference>